<feature type="region of interest" description="Disordered" evidence="1">
    <location>
        <begin position="456"/>
        <end position="499"/>
    </location>
</feature>
<feature type="compositionally biased region" description="Low complexity" evidence="1">
    <location>
        <begin position="456"/>
        <end position="467"/>
    </location>
</feature>
<gene>
    <name evidence="2" type="primary">l(1)G0196_0</name>
    <name evidence="2" type="ORF">g.33050</name>
</gene>
<feature type="region of interest" description="Disordered" evidence="1">
    <location>
        <begin position="592"/>
        <end position="613"/>
    </location>
</feature>
<dbReference type="GO" id="GO:0016301">
    <property type="term" value="F:kinase activity"/>
    <property type="evidence" value="ECO:0007669"/>
    <property type="project" value="UniProtKB-KW"/>
</dbReference>
<reference evidence="2" key="1">
    <citation type="submission" date="2014-11" db="EMBL/GenBank/DDBJ databases">
        <authorList>
            <person name="Geib S."/>
        </authorList>
    </citation>
    <scope>NUCLEOTIDE SEQUENCE</scope>
</reference>
<protein>
    <submittedName>
        <fullName evidence="2">Inositol hexakisphosphate and diphosphoinositol-pentakisphosphate kinase</fullName>
    </submittedName>
</protein>
<evidence type="ECO:0000313" key="2">
    <source>
        <dbReference type="EMBL" id="JAD11759.1"/>
    </source>
</evidence>
<feature type="region of interest" description="Disordered" evidence="1">
    <location>
        <begin position="676"/>
        <end position="710"/>
    </location>
</feature>
<keyword evidence="2" id="KW-0808">Transferase</keyword>
<dbReference type="EMBL" id="GBXI01002533">
    <property type="protein sequence ID" value="JAD11759.1"/>
    <property type="molecule type" value="Transcribed_RNA"/>
</dbReference>
<proteinExistence type="predicted"/>
<feature type="compositionally biased region" description="Low complexity" evidence="1">
    <location>
        <begin position="676"/>
        <end position="700"/>
    </location>
</feature>
<accession>A0A0A1XK64</accession>
<sequence length="710" mass="76452">MPQHTSPLTGTNNKHEFKEILNTRSNPNFAASAGGAFHIRVTDSLTFYKIDSSTNELPLSDIDFSLNPLTPESPCNEHKSNATRQKRHMRLLTMRAIASIDEPDAANELYLPKISPCATNERPLSCNCLSGGGAFDDNLPHSHSKSMADISPLNEGEMLHFVLGSSPISASRVASIDDFQLSCSAPATILNSEFRLRRQQEQCTVVDQLRVDLPSNSPTASTLKLCQESDERQLQQQAKSQQKYATELYGGVSADVERVPDMKTVSLSSLPTVQSAPVMIDVENPFKFTQQAQQPFVNKFTTINEFDNTHATNTAFSSTVQSSSACDFDTLTQHKNPDTHADKRATNYHHNSRLRRQQQHQNKLFNRPQQQKHALHANAARIPDVIVTLSSSSNDLSNLMPDTNQFNSKLTPTVPTTYDPTNITTTTTIITTNTTTTPNINDNMSASASMSTFTSMSTSKSTPMPSSVVAPNCTSTATSAADGNATPVSSSSSVSSRRQRHSIAGQMSYMKMLGFGGFSKKMATSSSSLFSTAVISGSSSAPNLRDMIPCAVSSSVLEGFGGVPPIRPLETLHNALSLKQLDQFLHKMTTSPLFKTPASSPPKHPSTPQQGLQGALQSMCSLEAATSYLSGDSMCQCQEAEKVREPMLKNAICIHPTVGIALEQGATEAATTEAAATAAATTSERANKYNNADANATTAAQPTVGSKLDA</sequence>
<name>A0A0A1XK64_ZEUCU</name>
<organism evidence="2">
    <name type="scientific">Zeugodacus cucurbitae</name>
    <name type="common">Melon fruit fly</name>
    <name type="synonym">Bactrocera cucurbitae</name>
    <dbReference type="NCBI Taxonomy" id="28588"/>
    <lineage>
        <taxon>Eukaryota</taxon>
        <taxon>Metazoa</taxon>
        <taxon>Ecdysozoa</taxon>
        <taxon>Arthropoda</taxon>
        <taxon>Hexapoda</taxon>
        <taxon>Insecta</taxon>
        <taxon>Pterygota</taxon>
        <taxon>Neoptera</taxon>
        <taxon>Endopterygota</taxon>
        <taxon>Diptera</taxon>
        <taxon>Brachycera</taxon>
        <taxon>Muscomorpha</taxon>
        <taxon>Tephritoidea</taxon>
        <taxon>Tephritidae</taxon>
        <taxon>Zeugodacus</taxon>
        <taxon>Zeugodacus</taxon>
    </lineage>
</organism>
<reference evidence="2" key="2">
    <citation type="journal article" date="2015" name="Gigascience">
        <title>Reconstructing a comprehensive transcriptome assembly of a white-pupal translocated strain of the pest fruit fly Bactrocera cucurbitae.</title>
        <authorList>
            <person name="Sim S.B."/>
            <person name="Calla B."/>
            <person name="Hall B."/>
            <person name="DeRego T."/>
            <person name="Geib S.M."/>
        </authorList>
    </citation>
    <scope>NUCLEOTIDE SEQUENCE</scope>
</reference>
<feature type="compositionally biased region" description="Polar residues" evidence="1">
    <location>
        <begin position="472"/>
        <end position="481"/>
    </location>
</feature>
<keyword evidence="2" id="KW-0418">Kinase</keyword>
<evidence type="ECO:0000256" key="1">
    <source>
        <dbReference type="SAM" id="MobiDB-lite"/>
    </source>
</evidence>
<dbReference type="AlphaFoldDB" id="A0A0A1XK64"/>